<dbReference type="OrthoDB" id="16924at2759"/>
<dbReference type="STRING" id="1054147.F4PH44"/>
<evidence type="ECO:0000259" key="2">
    <source>
        <dbReference type="Pfam" id="PF10367"/>
    </source>
</evidence>
<reference evidence="4" key="1">
    <citation type="journal article" date="2011" name="Genome Res.">
        <title>Phylogeny-wide analysis of social amoeba genomes highlights ancient origins for complex intercellular communication.</title>
        <authorList>
            <person name="Heidel A.J."/>
            <person name="Lawal H.M."/>
            <person name="Felder M."/>
            <person name="Schilde C."/>
            <person name="Helps N.R."/>
            <person name="Tunggal B."/>
            <person name="Rivero F."/>
            <person name="John U."/>
            <person name="Schleicher M."/>
            <person name="Eichinger L."/>
            <person name="Platzer M."/>
            <person name="Noegel A.A."/>
            <person name="Schaap P."/>
            <person name="Gloeckner G."/>
        </authorList>
    </citation>
    <scope>NUCLEOTIDE SEQUENCE [LARGE SCALE GENOMIC DNA]</scope>
    <source>
        <strain evidence="4">SH3</strain>
    </source>
</reference>
<feature type="domain" description="Vacuolar sorting protein 39/Transforming growth factor beta receptor-associated zinc finger" evidence="2">
    <location>
        <begin position="382"/>
        <end position="419"/>
    </location>
</feature>
<dbReference type="InterPro" id="IPR032914">
    <property type="entry name" value="Vam6/VPS39/TRAP1"/>
</dbReference>
<evidence type="ECO:0000313" key="3">
    <source>
        <dbReference type="EMBL" id="EGG25028.1"/>
    </source>
</evidence>
<name>F4PH44_CACFS</name>
<dbReference type="KEGG" id="dfa:DFA_03274"/>
<proteinExistence type="predicted"/>
<dbReference type="PANTHER" id="PTHR12894:SF27">
    <property type="entry name" value="TRANSFORMING GROWTH FACTOR-BETA RECEPTOR-ASSOCIATED PROTEIN 1"/>
    <property type="match status" value="1"/>
</dbReference>
<dbReference type="GO" id="GO:0006914">
    <property type="term" value="P:autophagy"/>
    <property type="evidence" value="ECO:0007669"/>
    <property type="project" value="TreeGrafter"/>
</dbReference>
<feature type="region of interest" description="Disordered" evidence="1">
    <location>
        <begin position="219"/>
        <end position="245"/>
    </location>
</feature>
<accession>F4PH44</accession>
<dbReference type="Pfam" id="PF10367">
    <property type="entry name" value="zf-Vps39_C"/>
    <property type="match status" value="1"/>
</dbReference>
<protein>
    <submittedName>
        <fullName evidence="3">Prespore-specific protein</fullName>
    </submittedName>
</protein>
<dbReference type="GO" id="GO:0034058">
    <property type="term" value="P:endosomal vesicle fusion"/>
    <property type="evidence" value="ECO:0007669"/>
    <property type="project" value="TreeGrafter"/>
</dbReference>
<evidence type="ECO:0000256" key="1">
    <source>
        <dbReference type="SAM" id="MobiDB-lite"/>
    </source>
</evidence>
<organism evidence="3 4">
    <name type="scientific">Cavenderia fasciculata</name>
    <name type="common">Slime mold</name>
    <name type="synonym">Dictyostelium fasciculatum</name>
    <dbReference type="NCBI Taxonomy" id="261658"/>
    <lineage>
        <taxon>Eukaryota</taxon>
        <taxon>Amoebozoa</taxon>
        <taxon>Evosea</taxon>
        <taxon>Eumycetozoa</taxon>
        <taxon>Dictyostelia</taxon>
        <taxon>Acytosteliales</taxon>
        <taxon>Cavenderiaceae</taxon>
        <taxon>Cavenderia</taxon>
    </lineage>
</organism>
<dbReference type="GO" id="GO:0016020">
    <property type="term" value="C:membrane"/>
    <property type="evidence" value="ECO:0007669"/>
    <property type="project" value="TreeGrafter"/>
</dbReference>
<keyword evidence="4" id="KW-1185">Reference proteome</keyword>
<dbReference type="InterPro" id="IPR019453">
    <property type="entry name" value="VPS39/TGFA1_Znf"/>
</dbReference>
<sequence length="440" mass="49706">MKFDSAFSYFEKSTGIDPRYLVSLFPKLLPYQTSFRQQHQQQQQQSQQQQSSTSSPPQQQENLQELIDANVDVEDRLERMREAKLCLLAYLEKRFGNLKHNSDEQKDISTVLIKLYAELNEQNKAIAHLAKLVPFYLQDIEEWLSAEKYYSTLGYVYQFSENSMSSPATGMSPATASPTLGQRASVSLTSSSSSLNPASASPRTQQSFRHSMILGNQSPNILSSSPGQNIHTGSSNFELNPSQIPTNVTSPDIKSSLYDPKRTELFLCLLKTYLSKSSKQLIDNFNQSSSSTSTNNNNNNNNNVELPNYLIEFLNKYYNEMDPIKVMSLLPSNTLLSSLEYYLSMSFNHSISSQRETKIVKNLQRSQNLNIKIEHQTVCSGSIHMGLDRNCPVCNKQIGDKVFAYFPNGVITHFKCFQSTHICPVTAKNFKKNPTDPIST</sequence>
<dbReference type="GeneID" id="14877484"/>
<dbReference type="AlphaFoldDB" id="F4PH44"/>
<feature type="compositionally biased region" description="Low complexity" evidence="1">
    <location>
        <begin position="36"/>
        <end position="60"/>
    </location>
</feature>
<feature type="region of interest" description="Disordered" evidence="1">
    <location>
        <begin position="167"/>
        <end position="206"/>
    </location>
</feature>
<dbReference type="RefSeq" id="XP_004362879.1">
    <property type="nucleotide sequence ID" value="XM_004362822.1"/>
</dbReference>
<gene>
    <name evidence="3" type="ORF">DFA_03274</name>
</gene>
<feature type="compositionally biased region" description="Polar residues" evidence="1">
    <location>
        <begin position="167"/>
        <end position="182"/>
    </location>
</feature>
<evidence type="ECO:0000313" key="4">
    <source>
        <dbReference type="Proteomes" id="UP000007797"/>
    </source>
</evidence>
<dbReference type="EMBL" id="GL883006">
    <property type="protein sequence ID" value="EGG25028.1"/>
    <property type="molecule type" value="Genomic_DNA"/>
</dbReference>
<dbReference type="Proteomes" id="UP000007797">
    <property type="component" value="Unassembled WGS sequence"/>
</dbReference>
<dbReference type="GO" id="GO:0005737">
    <property type="term" value="C:cytoplasm"/>
    <property type="evidence" value="ECO:0007669"/>
    <property type="project" value="TreeGrafter"/>
</dbReference>
<dbReference type="PANTHER" id="PTHR12894">
    <property type="entry name" value="CNH DOMAIN CONTAINING"/>
    <property type="match status" value="1"/>
</dbReference>
<feature type="compositionally biased region" description="Low complexity" evidence="1">
    <location>
        <begin position="184"/>
        <end position="202"/>
    </location>
</feature>
<feature type="region of interest" description="Disordered" evidence="1">
    <location>
        <begin position="36"/>
        <end position="61"/>
    </location>
</feature>